<proteinExistence type="predicted"/>
<dbReference type="AlphaFoldDB" id="A0A0D0HTR2"/>
<dbReference type="GO" id="GO:0005886">
    <property type="term" value="C:plasma membrane"/>
    <property type="evidence" value="ECO:0007669"/>
    <property type="project" value="TreeGrafter"/>
</dbReference>
<dbReference type="InterPro" id="IPR029025">
    <property type="entry name" value="T3SS_substrate_exporter_C"/>
</dbReference>
<gene>
    <name evidence="1" type="ORF">JV16_01501</name>
</gene>
<protein>
    <submittedName>
        <fullName evidence="1">Flagellar biosynthetic protein flhB</fullName>
    </submittedName>
</protein>
<dbReference type="InterPro" id="IPR006135">
    <property type="entry name" value="T3SS_substrate_exporter"/>
</dbReference>
<dbReference type="Gene3D" id="3.40.1690.10">
    <property type="entry name" value="secretion proteins EscU"/>
    <property type="match status" value="1"/>
</dbReference>
<reference evidence="1 2" key="1">
    <citation type="submission" date="2015-01" db="EMBL/GenBank/DDBJ databases">
        <title>Genome sequence of Anoxybacillus ayderensis strain AB04.</title>
        <authorList>
            <person name="Belduz A.O."/>
            <person name="Canakci S."/>
            <person name="Chan K.-G."/>
            <person name="Kahar U.M."/>
            <person name="Yaakob A.S."/>
            <person name="Chan C.S."/>
            <person name="Goh K.M."/>
        </authorList>
    </citation>
    <scope>NUCLEOTIDE SEQUENCE [LARGE SCALE GENOMIC DNA]</scope>
    <source>
        <strain evidence="1 2">AB04</strain>
    </source>
</reference>
<name>A0A0D0HTR2_9BACL</name>
<accession>A0A7V9ZAT7</accession>
<evidence type="ECO:0000313" key="2">
    <source>
        <dbReference type="Proteomes" id="UP000032047"/>
    </source>
</evidence>
<dbReference type="Proteomes" id="UP000032047">
    <property type="component" value="Unassembled WGS sequence"/>
</dbReference>
<dbReference type="PATRIC" id="fig|265546.4.peg.1501"/>
<keyword evidence="1" id="KW-0969">Cilium</keyword>
<dbReference type="EMBL" id="JXTG01000006">
    <property type="protein sequence ID" value="KIP21263.1"/>
    <property type="molecule type" value="Genomic_DNA"/>
</dbReference>
<dbReference type="SUPFAM" id="SSF160544">
    <property type="entry name" value="EscU C-terminal domain-like"/>
    <property type="match status" value="1"/>
</dbReference>
<dbReference type="RefSeq" id="WP_009362432.1">
    <property type="nucleotide sequence ID" value="NZ_ANOC01000056.1"/>
</dbReference>
<dbReference type="PANTHER" id="PTHR30531:SF12">
    <property type="entry name" value="FLAGELLAR BIOSYNTHETIC PROTEIN FLHB"/>
    <property type="match status" value="1"/>
</dbReference>
<dbReference type="PANTHER" id="PTHR30531">
    <property type="entry name" value="FLAGELLAR BIOSYNTHETIC PROTEIN FLHB"/>
    <property type="match status" value="1"/>
</dbReference>
<organism evidence="1 2">
    <name type="scientific">Anoxybacillus ayderensis</name>
    <dbReference type="NCBI Taxonomy" id="265546"/>
    <lineage>
        <taxon>Bacteria</taxon>
        <taxon>Bacillati</taxon>
        <taxon>Bacillota</taxon>
        <taxon>Bacilli</taxon>
        <taxon>Bacillales</taxon>
        <taxon>Anoxybacillaceae</taxon>
        <taxon>Anoxybacillus</taxon>
    </lineage>
</organism>
<sequence>MMYFNQKRKREINGPSAAVIRYEEGDKAPTVVAHGRGYVAEKIIELAKQNGVPVEQDAALVQHLLDLDLGDTIPPQLYAVIAEILILIEKMERNY</sequence>
<keyword evidence="1" id="KW-0282">Flagellum</keyword>
<comment type="caution">
    <text evidence="1">The sequence shown here is derived from an EMBL/GenBank/DDBJ whole genome shotgun (WGS) entry which is preliminary data.</text>
</comment>
<dbReference type="GO" id="GO:0009306">
    <property type="term" value="P:protein secretion"/>
    <property type="evidence" value="ECO:0007669"/>
    <property type="project" value="InterPro"/>
</dbReference>
<dbReference type="Pfam" id="PF01312">
    <property type="entry name" value="Bac_export_2"/>
    <property type="match status" value="1"/>
</dbReference>
<keyword evidence="1" id="KW-0966">Cell projection</keyword>
<accession>A0A0D0HTR2</accession>
<keyword evidence="2" id="KW-1185">Reference proteome</keyword>
<evidence type="ECO:0000313" key="1">
    <source>
        <dbReference type="EMBL" id="KIP21263.1"/>
    </source>
</evidence>